<keyword evidence="12" id="KW-1185">Reference proteome</keyword>
<organism evidence="12 13">
    <name type="scientific">Elaeophora elaphi</name>
    <dbReference type="NCBI Taxonomy" id="1147741"/>
    <lineage>
        <taxon>Eukaryota</taxon>
        <taxon>Metazoa</taxon>
        <taxon>Ecdysozoa</taxon>
        <taxon>Nematoda</taxon>
        <taxon>Chromadorea</taxon>
        <taxon>Rhabditida</taxon>
        <taxon>Spirurina</taxon>
        <taxon>Spiruromorpha</taxon>
        <taxon>Filarioidea</taxon>
        <taxon>Onchocercidae</taxon>
        <taxon>Elaeophora</taxon>
    </lineage>
</organism>
<dbReference type="GO" id="GO:0005765">
    <property type="term" value="C:lysosomal membrane"/>
    <property type="evidence" value="ECO:0007669"/>
    <property type="project" value="TreeGrafter"/>
</dbReference>
<keyword evidence="5 9" id="KW-0547">Nucleotide-binding</keyword>
<comment type="catalytic activity">
    <reaction evidence="9">
        <text>a 1,2-diacyl-sn-glycero-3-phospho-(1D-myo-inositol) + ATP = a 1,2-diacyl-sn-glycero-3-phospho-(1D-myo-inositol 4-phosphate) + ADP + H(+)</text>
        <dbReference type="Rhea" id="RHEA:19877"/>
        <dbReference type="ChEBI" id="CHEBI:15378"/>
        <dbReference type="ChEBI" id="CHEBI:30616"/>
        <dbReference type="ChEBI" id="CHEBI:57880"/>
        <dbReference type="ChEBI" id="CHEBI:58178"/>
        <dbReference type="ChEBI" id="CHEBI:456216"/>
        <dbReference type="EC" id="2.7.1.67"/>
    </reaction>
</comment>
<keyword evidence="8 9" id="KW-0472">Membrane</keyword>
<dbReference type="PANTHER" id="PTHR12865:SF1">
    <property type="entry name" value="PHOSPHATIDYLINOSITOL 4-KINASE TYPE 2"/>
    <property type="match status" value="1"/>
</dbReference>
<evidence type="ECO:0000256" key="9">
    <source>
        <dbReference type="RuleBase" id="RU367084"/>
    </source>
</evidence>
<dbReference type="AlphaFoldDB" id="A0A0R3S5Z9"/>
<evidence type="ECO:0000259" key="11">
    <source>
        <dbReference type="PROSITE" id="PS50290"/>
    </source>
</evidence>
<feature type="compositionally biased region" description="Low complexity" evidence="10">
    <location>
        <begin position="415"/>
        <end position="424"/>
    </location>
</feature>
<accession>A0A0R3S5Z9</accession>
<dbReference type="InterPro" id="IPR039756">
    <property type="entry name" value="Lsb6/PI4K2"/>
</dbReference>
<evidence type="ECO:0000313" key="13">
    <source>
        <dbReference type="WBParaSite" id="EEL_0001022101-mRNA-1"/>
    </source>
</evidence>
<dbReference type="Proteomes" id="UP000050640">
    <property type="component" value="Unplaced"/>
</dbReference>
<dbReference type="PROSITE" id="PS50290">
    <property type="entry name" value="PI3_4_KINASE_3"/>
    <property type="match status" value="1"/>
</dbReference>
<evidence type="ECO:0000256" key="1">
    <source>
        <dbReference type="ARBA" id="ARBA00004236"/>
    </source>
</evidence>
<reference evidence="13" key="1">
    <citation type="submission" date="2017-02" db="UniProtKB">
        <authorList>
            <consortium name="WormBaseParasite"/>
        </authorList>
    </citation>
    <scope>IDENTIFICATION</scope>
</reference>
<evidence type="ECO:0000256" key="10">
    <source>
        <dbReference type="SAM" id="MobiDB-lite"/>
    </source>
</evidence>
<feature type="domain" description="PI3K/PI4K catalytic" evidence="11">
    <location>
        <begin position="1"/>
        <end position="381"/>
    </location>
</feature>
<dbReference type="Pfam" id="PF00454">
    <property type="entry name" value="PI3_PI4_kinase"/>
    <property type="match status" value="1"/>
</dbReference>
<evidence type="ECO:0000256" key="2">
    <source>
        <dbReference type="ARBA" id="ARBA00008941"/>
    </source>
</evidence>
<evidence type="ECO:0000256" key="4">
    <source>
        <dbReference type="ARBA" id="ARBA00022679"/>
    </source>
</evidence>
<evidence type="ECO:0000256" key="6">
    <source>
        <dbReference type="ARBA" id="ARBA00022777"/>
    </source>
</evidence>
<keyword evidence="7 9" id="KW-0067">ATP-binding</keyword>
<dbReference type="GO" id="GO:0005802">
    <property type="term" value="C:trans-Golgi network"/>
    <property type="evidence" value="ECO:0007669"/>
    <property type="project" value="TreeGrafter"/>
</dbReference>
<dbReference type="GO" id="GO:0046854">
    <property type="term" value="P:phosphatidylinositol phosphate biosynthetic process"/>
    <property type="evidence" value="ECO:0007669"/>
    <property type="project" value="UniProtKB-UniRule"/>
</dbReference>
<feature type="region of interest" description="Disordered" evidence="10">
    <location>
        <begin position="1"/>
        <end position="20"/>
    </location>
</feature>
<dbReference type="GO" id="GO:0005886">
    <property type="term" value="C:plasma membrane"/>
    <property type="evidence" value="ECO:0007669"/>
    <property type="project" value="UniProtKB-SubCell"/>
</dbReference>
<evidence type="ECO:0000313" key="12">
    <source>
        <dbReference type="Proteomes" id="UP000050640"/>
    </source>
</evidence>
<comment type="similarity">
    <text evidence="2 9">Belongs to the PI3/PI4-kinase family. Type II PI4K subfamily.</text>
</comment>
<keyword evidence="4 9" id="KW-0808">Transferase</keyword>
<dbReference type="InterPro" id="IPR000403">
    <property type="entry name" value="PI3/4_kinase_cat_dom"/>
</dbReference>
<feature type="compositionally biased region" description="Basic residues" evidence="10">
    <location>
        <begin position="389"/>
        <end position="398"/>
    </location>
</feature>
<dbReference type="EC" id="2.7.1.67" evidence="9"/>
<dbReference type="Gene3D" id="1.10.1070.20">
    <property type="match status" value="1"/>
</dbReference>
<dbReference type="GO" id="GO:0005524">
    <property type="term" value="F:ATP binding"/>
    <property type="evidence" value="ECO:0007669"/>
    <property type="project" value="UniProtKB-UniRule"/>
</dbReference>
<keyword evidence="6 9" id="KW-0418">Kinase</keyword>
<proteinExistence type="inferred from homology"/>
<dbReference type="GO" id="GO:0007030">
    <property type="term" value="P:Golgi organization"/>
    <property type="evidence" value="ECO:0007669"/>
    <property type="project" value="TreeGrafter"/>
</dbReference>
<dbReference type="GO" id="GO:0007032">
    <property type="term" value="P:endosome organization"/>
    <property type="evidence" value="ECO:0007669"/>
    <property type="project" value="TreeGrafter"/>
</dbReference>
<protein>
    <recommendedName>
        <fullName evidence="9">Phosphatidylinositol 4-kinase type 2</fullName>
        <ecNumber evidence="9">2.7.1.67</ecNumber>
    </recommendedName>
</protein>
<name>A0A0R3S5Z9_9BILA</name>
<dbReference type="GO" id="GO:0005768">
    <property type="term" value="C:endosome"/>
    <property type="evidence" value="ECO:0007669"/>
    <property type="project" value="TreeGrafter"/>
</dbReference>
<dbReference type="STRING" id="1147741.A0A0R3S5Z9"/>
<dbReference type="PANTHER" id="PTHR12865">
    <property type="entry name" value="PHOSPHATIDYLINOSITOL 4-KINASE TYPE-II"/>
    <property type="match status" value="1"/>
</dbReference>
<dbReference type="WBParaSite" id="EEL_0001022101-mRNA-1">
    <property type="protein sequence ID" value="EEL_0001022101-mRNA-1"/>
    <property type="gene ID" value="EEL_0001022101"/>
</dbReference>
<evidence type="ECO:0000256" key="5">
    <source>
        <dbReference type="ARBA" id="ARBA00022741"/>
    </source>
</evidence>
<comment type="subcellular location">
    <subcellularLocation>
        <location evidence="1">Cell membrane</location>
    </subcellularLocation>
    <subcellularLocation>
        <location evidence="9">Membrane</location>
        <topology evidence="9">Peripheral membrane protein</topology>
    </subcellularLocation>
</comment>
<dbReference type="GO" id="GO:0004430">
    <property type="term" value="F:1-phosphatidylinositol 4-kinase activity"/>
    <property type="evidence" value="ECO:0007669"/>
    <property type="project" value="UniProtKB-UniRule"/>
</dbReference>
<feature type="region of interest" description="Disordered" evidence="10">
    <location>
        <begin position="389"/>
        <end position="424"/>
    </location>
</feature>
<evidence type="ECO:0000256" key="3">
    <source>
        <dbReference type="ARBA" id="ARBA00022475"/>
    </source>
</evidence>
<evidence type="ECO:0000256" key="8">
    <source>
        <dbReference type="ARBA" id="ARBA00023136"/>
    </source>
</evidence>
<evidence type="ECO:0000256" key="7">
    <source>
        <dbReference type="ARBA" id="ARBA00022840"/>
    </source>
</evidence>
<sequence>MQKKNRGINCTENRREKKGRKDDEMFEVIKRKIVNQRLEIIGEKGYLSEAGASLIDQKLKLNVVPQTNVVALAAPTFNYGRIDRAKARTKQRIRTRYPEIGKHFHRIGLPPKRSIIIQLQVGSFQLFVHGYQDASYWLRQWEVHREMSPSSTVMKRFQHLFERMVVLDYIIRNTDRGNDNWLIKYEPTTALINVPQDPTPVKDTVIFFCSNFILIDEVAANENTEGVIHSNIDDSTAAGKDVTDQLVMDMLDCDMDMGNWDQMDEPKIEVAAIDNGLAFPIKHPDEWRTYPYRWAWLPMAKNPFSEEIVDLVLPRLDDIDFMRELCNDLKKLFQKDPGFDKKMFELQLSVLRGQIFNLREALRLRKSPQQLVQMQPQLIVEVKSKKKRRLRRISHSRRSLSTTDAGEESLTDHPSSSSISLSQTQWQSVKPKTWHEAYQQKIQTRSAFFTWW</sequence>
<keyword evidence="3" id="KW-1003">Cell membrane</keyword>